<gene>
    <name evidence="1" type="ordered locus">Mrad2831_6499</name>
</gene>
<evidence type="ECO:0000313" key="1">
    <source>
        <dbReference type="EMBL" id="ACB28411.1"/>
    </source>
</evidence>
<dbReference type="GeneID" id="43529568"/>
<dbReference type="KEGG" id="mrd:Mrad2831_6499"/>
<reference evidence="1 2" key="1">
    <citation type="submission" date="2008-03" db="EMBL/GenBank/DDBJ databases">
        <title>Complete sequence of plasmid7 of Methylobacterium radiotolerans JCM 2831.</title>
        <authorList>
            <consortium name="US DOE Joint Genome Institute"/>
            <person name="Copeland A."/>
            <person name="Lucas S."/>
            <person name="Lapidus A."/>
            <person name="Glavina del Rio T."/>
            <person name="Dalin E."/>
            <person name="Tice H."/>
            <person name="Bruce D."/>
            <person name="Goodwin L."/>
            <person name="Pitluck S."/>
            <person name="Kiss H."/>
            <person name="Brettin T."/>
            <person name="Detter J.C."/>
            <person name="Han C."/>
            <person name="Kuske C.R."/>
            <person name="Schmutz J."/>
            <person name="Larimer F."/>
            <person name="Land M."/>
            <person name="Hauser L."/>
            <person name="Kyrpides N."/>
            <person name="Mikhailova N."/>
            <person name="Marx C.J."/>
            <person name="Richardson P."/>
        </authorList>
    </citation>
    <scope>NUCLEOTIDE SEQUENCE [LARGE SCALE GENOMIC DNA]</scope>
    <source>
        <strain evidence="2">ATCC 27329 / DSM 1819 / JCM 2831 / NBRC 15690 / NCIMB 10815 / 0-1</strain>
        <plasmid evidence="2">Plasmid pMRAD07</plasmid>
    </source>
</reference>
<organism evidence="1 2">
    <name type="scientific">Methylobacterium radiotolerans (strain ATCC 27329 / DSM 1819 / JCM 2831 / NBRC 15690 / NCIMB 10815 / 0-1)</name>
    <dbReference type="NCBI Taxonomy" id="426355"/>
    <lineage>
        <taxon>Bacteria</taxon>
        <taxon>Pseudomonadati</taxon>
        <taxon>Pseudomonadota</taxon>
        <taxon>Alphaproteobacteria</taxon>
        <taxon>Hyphomicrobiales</taxon>
        <taxon>Methylobacteriaceae</taxon>
        <taxon>Methylobacterium</taxon>
    </lineage>
</organism>
<dbReference type="RefSeq" id="WP_012317008.1">
    <property type="nucleotide sequence ID" value="NC_010504.1"/>
</dbReference>
<protein>
    <submittedName>
        <fullName evidence="1">Uncharacterized protein</fullName>
    </submittedName>
</protein>
<keyword evidence="1" id="KW-0614">Plasmid</keyword>
<accession>B1MA86</accession>
<name>B1MA86_METRJ</name>
<dbReference type="EMBL" id="CP001008">
    <property type="protein sequence ID" value="ACB28411.1"/>
    <property type="molecule type" value="Genomic_DNA"/>
</dbReference>
<sequence length="50" mass="5131">MFDIYRDGVCLGSLTPIGTGIIARNAAGMPVGQFGDLAAAIAHLLRSVTV</sequence>
<evidence type="ECO:0000313" key="2">
    <source>
        <dbReference type="Proteomes" id="UP000006589"/>
    </source>
</evidence>
<dbReference type="HOGENOM" id="CLU_3119710_0_0_5"/>
<geneLocation type="plasmid" evidence="1 2">
    <name>pMRAD07</name>
</geneLocation>
<dbReference type="AlphaFoldDB" id="B1MA86"/>
<dbReference type="Proteomes" id="UP000006589">
    <property type="component" value="Plasmid pMRAD07"/>
</dbReference>
<proteinExistence type="predicted"/>